<dbReference type="PANTHER" id="PTHR43730:SF1">
    <property type="entry name" value="BETA-MANNOSIDASE"/>
    <property type="match status" value="1"/>
</dbReference>
<evidence type="ECO:0000259" key="13">
    <source>
        <dbReference type="Pfam" id="PF22666"/>
    </source>
</evidence>
<reference evidence="14 15" key="1">
    <citation type="journal article" date="2018" name="Sci. Rep.">
        <title>Genomic signatures of local adaptation to the degree of environmental predictability in rotifers.</title>
        <authorList>
            <person name="Franch-Gras L."/>
            <person name="Hahn C."/>
            <person name="Garcia-Roger E.M."/>
            <person name="Carmona M.J."/>
            <person name="Serra M."/>
            <person name="Gomez A."/>
        </authorList>
    </citation>
    <scope>NUCLEOTIDE SEQUENCE [LARGE SCALE GENOMIC DNA]</scope>
    <source>
        <strain evidence="14">HYR1</strain>
    </source>
</reference>
<dbReference type="PANTHER" id="PTHR43730">
    <property type="entry name" value="BETA-MANNOSIDASE"/>
    <property type="match status" value="1"/>
</dbReference>
<evidence type="ECO:0000313" key="15">
    <source>
        <dbReference type="Proteomes" id="UP000276133"/>
    </source>
</evidence>
<dbReference type="InterPro" id="IPR008979">
    <property type="entry name" value="Galactose-bd-like_sf"/>
</dbReference>
<evidence type="ECO:0000256" key="4">
    <source>
        <dbReference type="ARBA" id="ARBA00012754"/>
    </source>
</evidence>
<dbReference type="AlphaFoldDB" id="A0A3M7QWZ0"/>
<sequence>MKLLFFTLTLFLKIFSLNGQASSQLNLDTNWIVWNQNFRIQVPNVTIPNSIHTILHQSGQIEDPLFQYNDLKLRYLSLDDGWTFSQSFRLDEQETKNANAISLTLDSVDTMASIFLNTQLILNTSNQFLRHKIDDIKSLLKSSNQENVLEVKFSSPVKQAKSAADSYPYRMPPECPPKVQKGDCQINMLRKKQCSFSWDWGPNFPNIGLNGPVYLTFVNNFDFEFAVSVYPKQRHDLNNWIIDELVTIRRAVATAQNIKVITKIEEINFENSNNLTLNKKIEQKSILIDFSDSIDLWWPNGYGEQKMYELKVIVEMNGQSLTRWKKIGFRSVQLVQELTPSKKKEHGLTFYFKVNDVDIFLKGSNWIPADVFQERITRDYLTDLFNSAKESYMNVLRVWGGGIYELEHFYDLANEYGILVWQDFMFACAAYPTNPEFLQSVEKEVEYQVNRLRHHPCILIWAGNNENEAAISTDWYGIKDQKERYFADYRKLYIDTIRPVVEKYDPALSRPYLSSSPTNGLGSEEQNWLAKNPYDWNYGDLHFYDYKMNSWDPKNFPLPRLMSEFGVQSLPSMSTLSKCFLSEEDMDLQSNLTEHRQHHGNGNQEMIDEIKNNLEMPSDSDRRKNFNRQIYLTQLNQGK</sequence>
<evidence type="ECO:0000313" key="14">
    <source>
        <dbReference type="EMBL" id="RNA15793.1"/>
    </source>
</evidence>
<dbReference type="InterPro" id="IPR036156">
    <property type="entry name" value="Beta-gal/glucu_dom_sf"/>
</dbReference>
<feature type="domain" description="Beta-mannosidase-like galactose-binding" evidence="13">
    <location>
        <begin position="42"/>
        <end position="209"/>
    </location>
</feature>
<dbReference type="SUPFAM" id="SSF49785">
    <property type="entry name" value="Galactose-binding domain-like"/>
    <property type="match status" value="1"/>
</dbReference>
<evidence type="ECO:0000256" key="7">
    <source>
        <dbReference type="ARBA" id="ARBA00023180"/>
    </source>
</evidence>
<feature type="signal peptide" evidence="11">
    <location>
        <begin position="1"/>
        <end position="23"/>
    </location>
</feature>
<dbReference type="Proteomes" id="UP000276133">
    <property type="component" value="Unassembled WGS sequence"/>
</dbReference>
<dbReference type="Gene3D" id="3.20.20.80">
    <property type="entry name" value="Glycosidases"/>
    <property type="match status" value="1"/>
</dbReference>
<evidence type="ECO:0000259" key="12">
    <source>
        <dbReference type="Pfam" id="PF00703"/>
    </source>
</evidence>
<evidence type="ECO:0000256" key="5">
    <source>
        <dbReference type="ARBA" id="ARBA00022729"/>
    </source>
</evidence>
<gene>
    <name evidence="14" type="ORF">BpHYR1_047255</name>
</gene>
<proteinExistence type="inferred from homology"/>
<dbReference type="GO" id="GO:0005975">
    <property type="term" value="P:carbohydrate metabolic process"/>
    <property type="evidence" value="ECO:0007669"/>
    <property type="project" value="InterPro"/>
</dbReference>
<dbReference type="Pfam" id="PF22666">
    <property type="entry name" value="Glyco_hydro_2_N2"/>
    <property type="match status" value="1"/>
</dbReference>
<dbReference type="SUPFAM" id="SSF51445">
    <property type="entry name" value="(Trans)glycosidases"/>
    <property type="match status" value="1"/>
</dbReference>
<name>A0A3M7QWZ0_BRAPC</name>
<evidence type="ECO:0000256" key="1">
    <source>
        <dbReference type="ARBA" id="ARBA00000829"/>
    </source>
</evidence>
<dbReference type="EMBL" id="REGN01004887">
    <property type="protein sequence ID" value="RNA15793.1"/>
    <property type="molecule type" value="Genomic_DNA"/>
</dbReference>
<keyword evidence="8" id="KW-0458">Lysosome</keyword>
<dbReference type="InterPro" id="IPR006102">
    <property type="entry name" value="Ig-like_GH2"/>
</dbReference>
<dbReference type="GO" id="GO:0006516">
    <property type="term" value="P:glycoprotein catabolic process"/>
    <property type="evidence" value="ECO:0007669"/>
    <property type="project" value="TreeGrafter"/>
</dbReference>
<keyword evidence="5 11" id="KW-0732">Signal</keyword>
<feature type="chain" id="PRO_5018080721" description="beta-mannosidase" evidence="11">
    <location>
        <begin position="24"/>
        <end position="639"/>
    </location>
</feature>
<evidence type="ECO:0000256" key="8">
    <source>
        <dbReference type="ARBA" id="ARBA00023228"/>
    </source>
</evidence>
<dbReference type="FunFam" id="2.60.120.260:FF:000060">
    <property type="entry name" value="Probable beta-mannosidase"/>
    <property type="match status" value="1"/>
</dbReference>
<dbReference type="STRING" id="10195.A0A3M7QWZ0"/>
<keyword evidence="6" id="KW-0378">Hydrolase</keyword>
<dbReference type="InterPro" id="IPR054593">
    <property type="entry name" value="Beta-mannosidase-like_N2"/>
</dbReference>
<dbReference type="OrthoDB" id="2866996at2759"/>
<dbReference type="InterPro" id="IPR050887">
    <property type="entry name" value="Beta-mannosidase_GH2"/>
</dbReference>
<evidence type="ECO:0000256" key="3">
    <source>
        <dbReference type="ARBA" id="ARBA00007401"/>
    </source>
</evidence>
<comment type="similarity">
    <text evidence="3">Belongs to the glycosyl hydrolase 2 family.</text>
</comment>
<organism evidence="14 15">
    <name type="scientific">Brachionus plicatilis</name>
    <name type="common">Marine rotifer</name>
    <name type="synonym">Brachionus muelleri</name>
    <dbReference type="NCBI Taxonomy" id="10195"/>
    <lineage>
        <taxon>Eukaryota</taxon>
        <taxon>Metazoa</taxon>
        <taxon>Spiralia</taxon>
        <taxon>Gnathifera</taxon>
        <taxon>Rotifera</taxon>
        <taxon>Eurotatoria</taxon>
        <taxon>Monogononta</taxon>
        <taxon>Pseudotrocha</taxon>
        <taxon>Ploima</taxon>
        <taxon>Brachionidae</taxon>
        <taxon>Brachionus</taxon>
    </lineage>
</organism>
<accession>A0A3M7QWZ0</accession>
<feature type="domain" description="Glycoside hydrolase family 2 immunoglobulin-like beta-sandwich" evidence="12">
    <location>
        <begin position="228"/>
        <end position="330"/>
    </location>
</feature>
<keyword evidence="9" id="KW-0326">Glycosidase</keyword>
<evidence type="ECO:0000256" key="11">
    <source>
        <dbReference type="SAM" id="SignalP"/>
    </source>
</evidence>
<comment type="caution">
    <text evidence="14">The sequence shown here is derived from an EMBL/GenBank/DDBJ whole genome shotgun (WGS) entry which is preliminary data.</text>
</comment>
<dbReference type="Gene3D" id="2.60.120.260">
    <property type="entry name" value="Galactose-binding domain-like"/>
    <property type="match status" value="1"/>
</dbReference>
<comment type="subcellular location">
    <subcellularLocation>
        <location evidence="2">Lysosome</location>
    </subcellularLocation>
</comment>
<evidence type="ECO:0000256" key="9">
    <source>
        <dbReference type="ARBA" id="ARBA00023295"/>
    </source>
</evidence>
<dbReference type="SUPFAM" id="SSF49303">
    <property type="entry name" value="beta-Galactosidase/glucuronidase domain"/>
    <property type="match status" value="1"/>
</dbReference>
<protein>
    <recommendedName>
        <fullName evidence="4">beta-mannosidase</fullName>
        <ecNumber evidence="4">3.2.1.25</ecNumber>
    </recommendedName>
    <alternativeName>
        <fullName evidence="10">Mannanase</fullName>
    </alternativeName>
</protein>
<dbReference type="FunFam" id="3.20.20.80:FF:000050">
    <property type="entry name" value="Beta-mannosidase B"/>
    <property type="match status" value="1"/>
</dbReference>
<dbReference type="Gene3D" id="2.60.40.10">
    <property type="entry name" value="Immunoglobulins"/>
    <property type="match status" value="1"/>
</dbReference>
<keyword evidence="15" id="KW-1185">Reference proteome</keyword>
<dbReference type="GO" id="GO:0005764">
    <property type="term" value="C:lysosome"/>
    <property type="evidence" value="ECO:0007669"/>
    <property type="project" value="UniProtKB-SubCell"/>
</dbReference>
<keyword evidence="7" id="KW-0325">Glycoprotein</keyword>
<dbReference type="GO" id="GO:0004567">
    <property type="term" value="F:beta-mannosidase activity"/>
    <property type="evidence" value="ECO:0007669"/>
    <property type="project" value="UniProtKB-EC"/>
</dbReference>
<evidence type="ECO:0000256" key="6">
    <source>
        <dbReference type="ARBA" id="ARBA00022801"/>
    </source>
</evidence>
<dbReference type="EC" id="3.2.1.25" evidence="4"/>
<comment type="catalytic activity">
    <reaction evidence="1">
        <text>Hydrolysis of terminal, non-reducing beta-D-mannose residues in beta-D-mannosides.</text>
        <dbReference type="EC" id="3.2.1.25"/>
    </reaction>
</comment>
<dbReference type="InterPro" id="IPR013783">
    <property type="entry name" value="Ig-like_fold"/>
</dbReference>
<evidence type="ECO:0000256" key="2">
    <source>
        <dbReference type="ARBA" id="ARBA00004371"/>
    </source>
</evidence>
<evidence type="ECO:0000256" key="10">
    <source>
        <dbReference type="ARBA" id="ARBA00033445"/>
    </source>
</evidence>
<dbReference type="Pfam" id="PF00703">
    <property type="entry name" value="Glyco_hydro_2"/>
    <property type="match status" value="1"/>
</dbReference>
<dbReference type="InterPro" id="IPR017853">
    <property type="entry name" value="GH"/>
</dbReference>